<dbReference type="EMBL" id="CP073720">
    <property type="protein sequence ID" value="UWP79460.1"/>
    <property type="molecule type" value="Genomic_DNA"/>
</dbReference>
<organism evidence="3 4">
    <name type="scientific">Dactylosporangium fulvum</name>
    <dbReference type="NCBI Taxonomy" id="53359"/>
    <lineage>
        <taxon>Bacteria</taxon>
        <taxon>Bacillati</taxon>
        <taxon>Actinomycetota</taxon>
        <taxon>Actinomycetes</taxon>
        <taxon>Micromonosporales</taxon>
        <taxon>Micromonosporaceae</taxon>
        <taxon>Dactylosporangium</taxon>
    </lineage>
</organism>
<gene>
    <name evidence="3" type="ORF">Dfulv_30365</name>
</gene>
<keyword evidence="1" id="KW-0812">Transmembrane</keyword>
<evidence type="ECO:0000256" key="2">
    <source>
        <dbReference type="SAM" id="SignalP"/>
    </source>
</evidence>
<keyword evidence="1" id="KW-0472">Membrane</keyword>
<feature type="chain" id="PRO_5046054313" description="Secreted protein" evidence="2">
    <location>
        <begin position="31"/>
        <end position="99"/>
    </location>
</feature>
<name>A0ABY5VQJ8_9ACTN</name>
<evidence type="ECO:0000313" key="4">
    <source>
        <dbReference type="Proteomes" id="UP001059617"/>
    </source>
</evidence>
<keyword evidence="4" id="KW-1185">Reference proteome</keyword>
<sequence length="99" mass="11049">MRVRVVTPARVTAGLTGAVLALAAAAPAWAAPTPQDTDDPAYRAGYLFGRMLLPMCCLIVLVGLVAALIVLIRRRKERLERQRYQQYPYPPQPPYPPYR</sequence>
<feature type="signal peptide" evidence="2">
    <location>
        <begin position="1"/>
        <end position="30"/>
    </location>
</feature>
<dbReference type="RefSeq" id="WP_259857212.1">
    <property type="nucleotide sequence ID" value="NZ_BAAAST010000084.1"/>
</dbReference>
<keyword evidence="1" id="KW-1133">Transmembrane helix</keyword>
<evidence type="ECO:0000313" key="3">
    <source>
        <dbReference type="EMBL" id="UWP79460.1"/>
    </source>
</evidence>
<evidence type="ECO:0008006" key="5">
    <source>
        <dbReference type="Google" id="ProtNLM"/>
    </source>
</evidence>
<protein>
    <recommendedName>
        <fullName evidence="5">Secreted protein</fullName>
    </recommendedName>
</protein>
<dbReference type="Proteomes" id="UP001059617">
    <property type="component" value="Chromosome"/>
</dbReference>
<feature type="transmembrane region" description="Helical" evidence="1">
    <location>
        <begin position="46"/>
        <end position="72"/>
    </location>
</feature>
<reference evidence="3" key="2">
    <citation type="submission" date="2022-09" db="EMBL/GenBank/DDBJ databases">
        <title>Biosynthetic gene clusters of Dactylosporangioum fulvum.</title>
        <authorList>
            <person name="Caradec T."/>
        </authorList>
    </citation>
    <scope>NUCLEOTIDE SEQUENCE</scope>
    <source>
        <strain evidence="3">NRRL B-16292</strain>
    </source>
</reference>
<evidence type="ECO:0000256" key="1">
    <source>
        <dbReference type="SAM" id="Phobius"/>
    </source>
</evidence>
<proteinExistence type="predicted"/>
<accession>A0ABY5VQJ8</accession>
<reference evidence="3" key="1">
    <citation type="submission" date="2021-04" db="EMBL/GenBank/DDBJ databases">
        <authorList>
            <person name="Hartkoorn R.C."/>
            <person name="Beaudoing E."/>
            <person name="Hot D."/>
        </authorList>
    </citation>
    <scope>NUCLEOTIDE SEQUENCE</scope>
    <source>
        <strain evidence="3">NRRL B-16292</strain>
    </source>
</reference>
<keyword evidence="2" id="KW-0732">Signal</keyword>